<comment type="caution">
    <text evidence="5">The sequence shown here is derived from an EMBL/GenBank/DDBJ whole genome shotgun (WGS) entry which is preliminary data.</text>
</comment>
<organism evidence="5 6">
    <name type="scientific">Aquatica leii</name>
    <dbReference type="NCBI Taxonomy" id="1421715"/>
    <lineage>
        <taxon>Eukaryota</taxon>
        <taxon>Metazoa</taxon>
        <taxon>Ecdysozoa</taxon>
        <taxon>Arthropoda</taxon>
        <taxon>Hexapoda</taxon>
        <taxon>Insecta</taxon>
        <taxon>Pterygota</taxon>
        <taxon>Neoptera</taxon>
        <taxon>Endopterygota</taxon>
        <taxon>Coleoptera</taxon>
        <taxon>Polyphaga</taxon>
        <taxon>Elateriformia</taxon>
        <taxon>Elateroidea</taxon>
        <taxon>Lampyridae</taxon>
        <taxon>Luciolinae</taxon>
        <taxon>Aquatica</taxon>
    </lineage>
</organism>
<dbReference type="Gene3D" id="1.20.1280.50">
    <property type="match status" value="1"/>
</dbReference>
<keyword evidence="3" id="KW-0833">Ubl conjugation pathway</keyword>
<dbReference type="InterPro" id="IPR036047">
    <property type="entry name" value="F-box-like_dom_sf"/>
</dbReference>
<dbReference type="SMART" id="SM00256">
    <property type="entry name" value="FBOX"/>
    <property type="match status" value="3"/>
</dbReference>
<evidence type="ECO:0000256" key="2">
    <source>
        <dbReference type="ARBA" id="ARBA00010611"/>
    </source>
</evidence>
<dbReference type="Pfam" id="PF00646">
    <property type="entry name" value="F-box"/>
    <property type="match status" value="3"/>
</dbReference>
<dbReference type="AlphaFoldDB" id="A0AAN7PTR6"/>
<dbReference type="PANTHER" id="PTHR10706">
    <property type="entry name" value="F-BOX FAMILY PROTEIN"/>
    <property type="match status" value="1"/>
</dbReference>
<evidence type="ECO:0000259" key="4">
    <source>
        <dbReference type="PROSITE" id="PS50181"/>
    </source>
</evidence>
<dbReference type="SUPFAM" id="SSF81383">
    <property type="entry name" value="F-box domain"/>
    <property type="match status" value="4"/>
</dbReference>
<name>A0AAN7PTR6_9COLE</name>
<feature type="domain" description="F-box" evidence="4">
    <location>
        <begin position="136"/>
        <end position="182"/>
    </location>
</feature>
<dbReference type="InterPro" id="IPR045048">
    <property type="entry name" value="FBXO31/39"/>
</dbReference>
<dbReference type="Proteomes" id="UP001353858">
    <property type="component" value="Unassembled WGS sequence"/>
</dbReference>
<comment type="pathway">
    <text evidence="1">Protein modification; protein ubiquitination.</text>
</comment>
<dbReference type="PROSITE" id="PS50181">
    <property type="entry name" value="FBOX"/>
    <property type="match status" value="1"/>
</dbReference>
<proteinExistence type="inferred from homology"/>
<gene>
    <name evidence="5" type="ORF">RN001_009425</name>
</gene>
<protein>
    <recommendedName>
        <fullName evidence="4">F-box domain-containing protein</fullName>
    </recommendedName>
</protein>
<evidence type="ECO:0000256" key="3">
    <source>
        <dbReference type="ARBA" id="ARBA00022786"/>
    </source>
</evidence>
<reference evidence="6" key="1">
    <citation type="submission" date="2023-01" db="EMBL/GenBank/DDBJ databases">
        <title>Key to firefly adult light organ development and bioluminescence: homeobox transcription factors regulate luciferase expression and transportation to peroxisome.</title>
        <authorList>
            <person name="Fu X."/>
        </authorList>
    </citation>
    <scope>NUCLEOTIDE SEQUENCE [LARGE SCALE GENOMIC DNA]</scope>
</reference>
<dbReference type="EMBL" id="JARPUR010000004">
    <property type="protein sequence ID" value="KAK4876919.1"/>
    <property type="molecule type" value="Genomic_DNA"/>
</dbReference>
<evidence type="ECO:0000256" key="1">
    <source>
        <dbReference type="ARBA" id="ARBA00004906"/>
    </source>
</evidence>
<comment type="similarity">
    <text evidence="2">Belongs to the FBXO31 family.</text>
</comment>
<dbReference type="PANTHER" id="PTHR10706:SF130">
    <property type="entry name" value="F-BOX ONLY PROTEIN 31"/>
    <property type="match status" value="1"/>
</dbReference>
<dbReference type="InterPro" id="IPR001810">
    <property type="entry name" value="F-box_dom"/>
</dbReference>
<evidence type="ECO:0000313" key="6">
    <source>
        <dbReference type="Proteomes" id="UP001353858"/>
    </source>
</evidence>
<dbReference type="Pfam" id="PF12937">
    <property type="entry name" value="F-box-like"/>
    <property type="match status" value="1"/>
</dbReference>
<keyword evidence="6" id="KW-1185">Reference proteome</keyword>
<accession>A0AAN7PTR6</accession>
<sequence length="516" mass="60361">MLVNILRFLDDKSLLNAAFSSKRFMSVCKGDPVLRRRVRSFIRKEQQLFKKSTLNAKLHVEIIRHDQPQLFGRNQKKVVTVRKNNFPRPSFTEKPTAKYFTISESDNRPSGGGKLRKKCKDRLVPYKMYSLLDYSFSTLMLLPVEMLVNILRFLDDKSLLNAAFSSKRFMSICKGDPVLRRRVRSYIRKEQQLFKKSTLNAKLQVEIIRHDQPQLFARNQKKVVTVRKLIFPRPSFTEKPTAQYFTVSESDNRPSGGGKLRKKFEMLVNILRFLDDKSLLNAAFSSKRFMSVCKGDPVLRRRVRSYIRKEQQLFMKSTLNTKLQVEIIRHDQLQLFARNQKKVVTVKKLIFPRPSFTEKPTAQDFTVSESDNRPNGGGKLRKKFEMLVNILRFLDDKSLLNAAFSSKRFMSICKGDPVLRRRVRSYIRKEQQLFKKSTLNAKLQVEITRHDQPQLFGRNQKKVVTVGKLIFPRPSFTEKPTAKYFTVSESDNRPRGGGKLRKKCKDRLVPYKVIRF</sequence>
<evidence type="ECO:0000313" key="5">
    <source>
        <dbReference type="EMBL" id="KAK4876919.1"/>
    </source>
</evidence>